<sequence length="364" mass="40953">MSRLGIYIHVPFCGRKCAYCDFYSVNWSKSAAVDYTAAVLRNIRHYGDKARTVDTVYFGGGTPSLLTAEQISSIISEIRSCFALEESAEITLEANPCTLSAEKLAELRKIGINRLSIGVQSMIDRELKILGRMHTAERAEQAVLEAARAGFDNISCDLMIALPDQKPEDMRFSIDRLAALPIQHISAYILKAENGTPFDCAEIRDRLPDEDSTAELYLAMVELLEKQGFMQYEVSNFAKEGFESRHNTRYWKCLDYLGIGPAAHSCYEGKRFAVERDLSAFIAADVQQVTVTDESPCGFEEFAMLRLRLKEGLILDDVPEHRAELLKKLPPLLKEGYAETDGERIWLTPKGFLMSNSVIEYLVF</sequence>
<dbReference type="PANTHER" id="PTHR13932">
    <property type="entry name" value="COPROPORPHYRINIGEN III OXIDASE"/>
    <property type="match status" value="1"/>
</dbReference>
<keyword evidence="7 9" id="KW-0411">Iron-sulfur</keyword>
<keyword evidence="6 9" id="KW-0408">Iron</keyword>
<reference evidence="11 12" key="1">
    <citation type="submission" date="2016-11" db="EMBL/GenBank/DDBJ databases">
        <authorList>
            <person name="Jaros S."/>
            <person name="Januszkiewicz K."/>
            <person name="Wedrychowicz H."/>
        </authorList>
    </citation>
    <scope>NUCLEOTIDE SEQUENCE [LARGE SCALE GENOMIC DNA]</scope>
    <source>
        <strain evidence="11 12">YL228</strain>
    </source>
</reference>
<keyword evidence="9" id="KW-0963">Cytoplasm</keyword>
<comment type="subcellular location">
    <subcellularLocation>
        <location evidence="9">Cytoplasm</location>
    </subcellularLocation>
</comment>
<dbReference type="PROSITE" id="PS51918">
    <property type="entry name" value="RADICAL_SAM"/>
    <property type="match status" value="1"/>
</dbReference>
<dbReference type="InterPro" id="IPR010723">
    <property type="entry name" value="HemN_C"/>
</dbReference>
<evidence type="ECO:0000256" key="9">
    <source>
        <dbReference type="RuleBase" id="RU364116"/>
    </source>
</evidence>
<dbReference type="SFLD" id="SFLDF00562">
    <property type="entry name" value="HemN-like__clustered_with_heat"/>
    <property type="match status" value="1"/>
</dbReference>
<evidence type="ECO:0000256" key="4">
    <source>
        <dbReference type="ARBA" id="ARBA00022691"/>
    </source>
</evidence>
<comment type="similarity">
    <text evidence="1">Belongs to the anaerobic coproporphyrinogen-III oxidase family. HemW subfamily.</text>
</comment>
<feature type="domain" description="Radical SAM core" evidence="10">
    <location>
        <begin position="1"/>
        <end position="233"/>
    </location>
</feature>
<dbReference type="CDD" id="cd01335">
    <property type="entry name" value="Radical_SAM"/>
    <property type="match status" value="1"/>
</dbReference>
<dbReference type="InterPro" id="IPR034505">
    <property type="entry name" value="Coproporphyrinogen-III_oxidase"/>
</dbReference>
<name>A0A1K1MCB2_RUMFL</name>
<dbReference type="InterPro" id="IPR058240">
    <property type="entry name" value="rSAM_sf"/>
</dbReference>
<evidence type="ECO:0000256" key="7">
    <source>
        <dbReference type="ARBA" id="ARBA00023014"/>
    </source>
</evidence>
<dbReference type="GO" id="GO:0006779">
    <property type="term" value="P:porphyrin-containing compound biosynthetic process"/>
    <property type="evidence" value="ECO:0007669"/>
    <property type="project" value="InterPro"/>
</dbReference>
<keyword evidence="5 9" id="KW-0479">Metal-binding</keyword>
<keyword evidence="4 9" id="KW-0949">S-adenosyl-L-methionine</keyword>
<dbReference type="SFLD" id="SFLDF00288">
    <property type="entry name" value="HemN-like__clustered_with_nucl"/>
    <property type="match status" value="1"/>
</dbReference>
<evidence type="ECO:0000256" key="6">
    <source>
        <dbReference type="ARBA" id="ARBA00023004"/>
    </source>
</evidence>
<dbReference type="GO" id="GO:0046872">
    <property type="term" value="F:metal ion binding"/>
    <property type="evidence" value="ECO:0007669"/>
    <property type="project" value="UniProtKB-UniRule"/>
</dbReference>
<keyword evidence="9" id="KW-0004">4Fe-4S</keyword>
<dbReference type="PANTHER" id="PTHR13932:SF5">
    <property type="entry name" value="RADICAL S-ADENOSYL METHIONINE DOMAIN-CONTAINING PROTEIN 1, MITOCHONDRIAL"/>
    <property type="match status" value="1"/>
</dbReference>
<dbReference type="Pfam" id="PF04055">
    <property type="entry name" value="Radical_SAM"/>
    <property type="match status" value="1"/>
</dbReference>
<dbReference type="InterPro" id="IPR013785">
    <property type="entry name" value="Aldolase_TIM"/>
</dbReference>
<accession>A0A1K1MCB2</accession>
<dbReference type="Proteomes" id="UP000183461">
    <property type="component" value="Unassembled WGS sequence"/>
</dbReference>
<dbReference type="InterPro" id="IPR004559">
    <property type="entry name" value="HemW-like"/>
</dbReference>
<evidence type="ECO:0000259" key="10">
    <source>
        <dbReference type="PROSITE" id="PS51918"/>
    </source>
</evidence>
<dbReference type="InterPro" id="IPR006638">
    <property type="entry name" value="Elp3/MiaA/NifB-like_rSAM"/>
</dbReference>
<evidence type="ECO:0000256" key="1">
    <source>
        <dbReference type="ARBA" id="ARBA00006100"/>
    </source>
</evidence>
<dbReference type="SMART" id="SM00729">
    <property type="entry name" value="Elp3"/>
    <property type="match status" value="1"/>
</dbReference>
<dbReference type="GO" id="GO:0004109">
    <property type="term" value="F:coproporphyrinogen oxidase activity"/>
    <property type="evidence" value="ECO:0007669"/>
    <property type="project" value="InterPro"/>
</dbReference>
<evidence type="ECO:0000256" key="8">
    <source>
        <dbReference type="ARBA" id="ARBA00023186"/>
    </source>
</evidence>
<dbReference type="EMBL" id="FPIP01000002">
    <property type="protein sequence ID" value="SFW20772.1"/>
    <property type="molecule type" value="Genomic_DNA"/>
</dbReference>
<dbReference type="NCBIfam" id="TIGR00539">
    <property type="entry name" value="hemN_rel"/>
    <property type="match status" value="1"/>
</dbReference>
<dbReference type="SFLD" id="SFLDG01082">
    <property type="entry name" value="B12-binding_domain_containing"/>
    <property type="match status" value="1"/>
</dbReference>
<proteinExistence type="inferred from homology"/>
<protein>
    <recommendedName>
        <fullName evidence="2 9">Heme chaperone HemW</fullName>
    </recommendedName>
</protein>
<evidence type="ECO:0000313" key="11">
    <source>
        <dbReference type="EMBL" id="SFW20772.1"/>
    </source>
</evidence>
<dbReference type="Gene3D" id="3.20.20.70">
    <property type="entry name" value="Aldolase class I"/>
    <property type="match status" value="1"/>
</dbReference>
<keyword evidence="8 9" id="KW-0143">Chaperone</keyword>
<dbReference type="GO" id="GO:0005737">
    <property type="term" value="C:cytoplasm"/>
    <property type="evidence" value="ECO:0007669"/>
    <property type="project" value="UniProtKB-SubCell"/>
</dbReference>
<organism evidence="11 12">
    <name type="scientific">Ruminococcus flavefaciens</name>
    <dbReference type="NCBI Taxonomy" id="1265"/>
    <lineage>
        <taxon>Bacteria</taxon>
        <taxon>Bacillati</taxon>
        <taxon>Bacillota</taxon>
        <taxon>Clostridia</taxon>
        <taxon>Eubacteriales</taxon>
        <taxon>Oscillospiraceae</taxon>
        <taxon>Ruminococcus</taxon>
    </lineage>
</organism>
<dbReference type="RefSeq" id="WP_072299429.1">
    <property type="nucleotide sequence ID" value="NZ_FPIP01000002.1"/>
</dbReference>
<dbReference type="AlphaFoldDB" id="A0A1K1MCB2"/>
<dbReference type="Pfam" id="PF06969">
    <property type="entry name" value="HemN_C"/>
    <property type="match status" value="1"/>
</dbReference>
<evidence type="ECO:0000256" key="3">
    <source>
        <dbReference type="ARBA" id="ARBA00022617"/>
    </source>
</evidence>
<evidence type="ECO:0000313" key="12">
    <source>
        <dbReference type="Proteomes" id="UP000183461"/>
    </source>
</evidence>
<dbReference type="SFLD" id="SFLDG01065">
    <property type="entry name" value="anaerobic_coproporphyrinogen-I"/>
    <property type="match status" value="1"/>
</dbReference>
<evidence type="ECO:0000256" key="5">
    <source>
        <dbReference type="ARBA" id="ARBA00022723"/>
    </source>
</evidence>
<dbReference type="SUPFAM" id="SSF102114">
    <property type="entry name" value="Radical SAM enzymes"/>
    <property type="match status" value="1"/>
</dbReference>
<dbReference type="SFLD" id="SFLDS00029">
    <property type="entry name" value="Radical_SAM"/>
    <property type="match status" value="1"/>
</dbReference>
<dbReference type="GO" id="GO:0051539">
    <property type="term" value="F:4 iron, 4 sulfur cluster binding"/>
    <property type="evidence" value="ECO:0007669"/>
    <property type="project" value="UniProtKB-UniRule"/>
</dbReference>
<evidence type="ECO:0000256" key="2">
    <source>
        <dbReference type="ARBA" id="ARBA00017228"/>
    </source>
</evidence>
<gene>
    <name evidence="11" type="ORF">SAMN02910280_1056</name>
</gene>
<keyword evidence="3 9" id="KW-0349">Heme</keyword>
<comment type="function">
    <text evidence="9">Probably acts as a heme chaperone, transferring heme to an unknown acceptor. Binds one molecule of heme per monomer, possibly covalently. Binds 1 [4Fe-4S] cluster. The cluster is coordinated with 3 cysteines and an exchangeable S-adenosyl-L-methionine.</text>
</comment>
<dbReference type="InterPro" id="IPR007197">
    <property type="entry name" value="rSAM"/>
</dbReference>